<protein>
    <submittedName>
        <fullName evidence="1">Uncharacterized protein</fullName>
    </submittedName>
</protein>
<accession>A0A0D3EQX5</accession>
<reference evidence="1" key="2">
    <citation type="submission" date="2015-03" db="UniProtKB">
        <authorList>
            <consortium name="EnsemblPlants"/>
        </authorList>
    </citation>
    <scope>IDENTIFICATION</scope>
</reference>
<dbReference type="STRING" id="65489.A0A0D3EQX5"/>
<dbReference type="Gramene" id="OBART01G21790.1">
    <property type="protein sequence ID" value="OBART01G21790.1"/>
    <property type="gene ID" value="OBART01G21790"/>
</dbReference>
<reference evidence="1" key="1">
    <citation type="journal article" date="2009" name="Rice">
        <title>De Novo Next Generation Sequencing of Plant Genomes.</title>
        <authorList>
            <person name="Rounsley S."/>
            <person name="Marri P.R."/>
            <person name="Yu Y."/>
            <person name="He R."/>
            <person name="Sisneros N."/>
            <person name="Goicoechea J.L."/>
            <person name="Lee S.J."/>
            <person name="Angelova A."/>
            <person name="Kudrna D."/>
            <person name="Luo M."/>
            <person name="Affourtit J."/>
            <person name="Desany B."/>
            <person name="Knight J."/>
            <person name="Niazi F."/>
            <person name="Egholm M."/>
            <person name="Wing R.A."/>
        </authorList>
    </citation>
    <scope>NUCLEOTIDE SEQUENCE [LARGE SCALE GENOMIC DNA]</scope>
    <source>
        <strain evidence="1">cv. IRGC 105608</strain>
    </source>
</reference>
<dbReference type="Gene3D" id="3.80.10.10">
    <property type="entry name" value="Ribonuclease Inhibitor"/>
    <property type="match status" value="1"/>
</dbReference>
<dbReference type="AlphaFoldDB" id="A0A0D3EQX5"/>
<name>A0A0D3EQX5_9ORYZ</name>
<dbReference type="HOGENOM" id="CLU_1706976_0_0_1"/>
<proteinExistence type="predicted"/>
<evidence type="ECO:0000313" key="1">
    <source>
        <dbReference type="EnsemblPlants" id="OBART01G21790.1"/>
    </source>
</evidence>
<organism evidence="1">
    <name type="scientific">Oryza barthii</name>
    <dbReference type="NCBI Taxonomy" id="65489"/>
    <lineage>
        <taxon>Eukaryota</taxon>
        <taxon>Viridiplantae</taxon>
        <taxon>Streptophyta</taxon>
        <taxon>Embryophyta</taxon>
        <taxon>Tracheophyta</taxon>
        <taxon>Spermatophyta</taxon>
        <taxon>Magnoliopsida</taxon>
        <taxon>Liliopsida</taxon>
        <taxon>Poales</taxon>
        <taxon>Poaceae</taxon>
        <taxon>BOP clade</taxon>
        <taxon>Oryzoideae</taxon>
        <taxon>Oryzeae</taxon>
        <taxon>Oryzinae</taxon>
        <taxon>Oryza</taxon>
    </lineage>
</organism>
<keyword evidence="2" id="KW-1185">Reference proteome</keyword>
<dbReference type="PaxDb" id="65489-OBART01G21790.1"/>
<dbReference type="EnsemblPlants" id="OBART01G21790.1">
    <property type="protein sequence ID" value="OBART01G21790.1"/>
    <property type="gene ID" value="OBART01G21790"/>
</dbReference>
<dbReference type="InterPro" id="IPR032675">
    <property type="entry name" value="LRR_dom_sf"/>
</dbReference>
<evidence type="ECO:0000313" key="2">
    <source>
        <dbReference type="Proteomes" id="UP000026960"/>
    </source>
</evidence>
<dbReference type="Proteomes" id="UP000026960">
    <property type="component" value="Chromosome 1"/>
</dbReference>
<sequence>MSYNNLSVMPSGPQLQTLNNQIYIYVGNPGICGPPLLKNCSINGAKQTSLSLALSTPLNEVSIRDVPIDALGLPTNGSGRPHSGRPPALATRPAVLPLQLGDSPLRPALAPAFVWIWGCGPHQGPAFKGISASTLSSLGTGVAFPPPIRCPGQD</sequence>